<dbReference type="Proteomes" id="UP000887560">
    <property type="component" value="Unplaced"/>
</dbReference>
<organism evidence="1 2">
    <name type="scientific">Meloidogyne floridensis</name>
    <dbReference type="NCBI Taxonomy" id="298350"/>
    <lineage>
        <taxon>Eukaryota</taxon>
        <taxon>Metazoa</taxon>
        <taxon>Ecdysozoa</taxon>
        <taxon>Nematoda</taxon>
        <taxon>Chromadorea</taxon>
        <taxon>Rhabditida</taxon>
        <taxon>Tylenchina</taxon>
        <taxon>Tylenchomorpha</taxon>
        <taxon>Tylenchoidea</taxon>
        <taxon>Meloidogynidae</taxon>
        <taxon>Meloidogyninae</taxon>
        <taxon>Meloidogyne</taxon>
    </lineage>
</organism>
<accession>A0A915NX18</accession>
<keyword evidence="1" id="KW-1185">Reference proteome</keyword>
<name>A0A915NX18_9BILA</name>
<reference evidence="2" key="1">
    <citation type="submission" date="2022-11" db="UniProtKB">
        <authorList>
            <consortium name="WormBaseParasite"/>
        </authorList>
    </citation>
    <scope>IDENTIFICATION</scope>
</reference>
<evidence type="ECO:0000313" key="1">
    <source>
        <dbReference type="Proteomes" id="UP000887560"/>
    </source>
</evidence>
<evidence type="ECO:0000313" key="2">
    <source>
        <dbReference type="WBParaSite" id="scf7180000421073.g6234"/>
    </source>
</evidence>
<proteinExistence type="predicted"/>
<sequence length="364" mass="43155">LPGLSQETSNTFLTGIDETKLDEKYVNIFFNDKNSPYDEKTNKIWEKLSGFIIAKSDSKDFEKENFDNDLNEENEDSEINREYIQYLHTKLLPENWVEIEDIKEIRKQSLLYNHLNSMEQTEYILKVKSKMRTFLGEWLFVELEMKQPILFRLDLMEYELKIVLYKQLFSKPLNISTKNGADIQLNFSYLFKEIIANINLLSKEKLLKIFRTFWNKKMINIKPNFELMCELANFLLAIQGSKSKINIEKVKLGLEKVELLHEIHEEEIINLFKNNDGIFRKFIKETWGTRSRIIIYLNKNQEIVQIMVEEGYNNSLKEMLEIELTENELKELLVNSYKIGFKNDIMKANLEDVNKLTCNGFTSD</sequence>
<protein>
    <submittedName>
        <fullName evidence="2">Uncharacterized protein</fullName>
    </submittedName>
</protein>
<dbReference type="WBParaSite" id="scf7180000421073.g6234">
    <property type="protein sequence ID" value="scf7180000421073.g6234"/>
    <property type="gene ID" value="scf7180000421073.g6234"/>
</dbReference>
<dbReference type="AlphaFoldDB" id="A0A915NX18"/>